<dbReference type="AlphaFoldDB" id="K1R4K7"/>
<accession>K1R4K7</accession>
<reference evidence="1" key="1">
    <citation type="journal article" date="2012" name="Nature">
        <title>The oyster genome reveals stress adaptation and complexity of shell formation.</title>
        <authorList>
            <person name="Zhang G."/>
            <person name="Fang X."/>
            <person name="Guo X."/>
            <person name="Li L."/>
            <person name="Luo R."/>
            <person name="Xu F."/>
            <person name="Yang P."/>
            <person name="Zhang L."/>
            <person name="Wang X."/>
            <person name="Qi H."/>
            <person name="Xiong Z."/>
            <person name="Que H."/>
            <person name="Xie Y."/>
            <person name="Holland P.W."/>
            <person name="Paps J."/>
            <person name="Zhu Y."/>
            <person name="Wu F."/>
            <person name="Chen Y."/>
            <person name="Wang J."/>
            <person name="Peng C."/>
            <person name="Meng J."/>
            <person name="Yang L."/>
            <person name="Liu J."/>
            <person name="Wen B."/>
            <person name="Zhang N."/>
            <person name="Huang Z."/>
            <person name="Zhu Q."/>
            <person name="Feng Y."/>
            <person name="Mount A."/>
            <person name="Hedgecock D."/>
            <person name="Xu Z."/>
            <person name="Liu Y."/>
            <person name="Domazet-Loso T."/>
            <person name="Du Y."/>
            <person name="Sun X."/>
            <person name="Zhang S."/>
            <person name="Liu B."/>
            <person name="Cheng P."/>
            <person name="Jiang X."/>
            <person name="Li J."/>
            <person name="Fan D."/>
            <person name="Wang W."/>
            <person name="Fu W."/>
            <person name="Wang T."/>
            <person name="Wang B."/>
            <person name="Zhang J."/>
            <person name="Peng Z."/>
            <person name="Li Y."/>
            <person name="Li N."/>
            <person name="Wang J."/>
            <person name="Chen M."/>
            <person name="He Y."/>
            <person name="Tan F."/>
            <person name="Song X."/>
            <person name="Zheng Q."/>
            <person name="Huang R."/>
            <person name="Yang H."/>
            <person name="Du X."/>
            <person name="Chen L."/>
            <person name="Yang M."/>
            <person name="Gaffney P.M."/>
            <person name="Wang S."/>
            <person name="Luo L."/>
            <person name="She Z."/>
            <person name="Ming Y."/>
            <person name="Huang W."/>
            <person name="Zhang S."/>
            <person name="Huang B."/>
            <person name="Zhang Y."/>
            <person name="Qu T."/>
            <person name="Ni P."/>
            <person name="Miao G."/>
            <person name="Wang J."/>
            <person name="Wang Q."/>
            <person name="Steinberg C.E."/>
            <person name="Wang H."/>
            <person name="Li N."/>
            <person name="Qian L."/>
            <person name="Zhang G."/>
            <person name="Li Y."/>
            <person name="Yang H."/>
            <person name="Liu X."/>
            <person name="Wang J."/>
            <person name="Yin Y."/>
            <person name="Wang J."/>
        </authorList>
    </citation>
    <scope>NUCLEOTIDE SEQUENCE [LARGE SCALE GENOMIC DNA]</scope>
    <source>
        <strain evidence="1">05x7-T-G4-1.051#20</strain>
    </source>
</reference>
<proteinExistence type="predicted"/>
<dbReference type="PANTHER" id="PTHR21521">
    <property type="entry name" value="AMUN, ISOFORM A"/>
    <property type="match status" value="1"/>
</dbReference>
<evidence type="ECO:0000313" key="1">
    <source>
        <dbReference type="EMBL" id="EKC36090.1"/>
    </source>
</evidence>
<protein>
    <submittedName>
        <fullName evidence="1">Uncharacterized protein</fullName>
    </submittedName>
</protein>
<dbReference type="HOGENOM" id="CLU_048127_3_1_1"/>
<gene>
    <name evidence="1" type="ORF">CGI_10024812</name>
</gene>
<dbReference type="PANTHER" id="PTHR21521:SF0">
    <property type="entry name" value="AMUN, ISOFORM A"/>
    <property type="match status" value="1"/>
</dbReference>
<name>K1R4K7_MAGGI</name>
<organism evidence="1">
    <name type="scientific">Magallana gigas</name>
    <name type="common">Pacific oyster</name>
    <name type="synonym">Crassostrea gigas</name>
    <dbReference type="NCBI Taxonomy" id="29159"/>
    <lineage>
        <taxon>Eukaryota</taxon>
        <taxon>Metazoa</taxon>
        <taxon>Spiralia</taxon>
        <taxon>Lophotrochozoa</taxon>
        <taxon>Mollusca</taxon>
        <taxon>Bivalvia</taxon>
        <taxon>Autobranchia</taxon>
        <taxon>Pteriomorphia</taxon>
        <taxon>Ostreida</taxon>
        <taxon>Ostreoidea</taxon>
        <taxon>Ostreidae</taxon>
        <taxon>Magallana</taxon>
    </lineage>
</organism>
<sequence length="227" mass="25762">MKMAKMKPEKGKELKVLDSWFQNELPAAIQERNEKNVTKMELCELMKWKLSRGKFRPRLQQMVESNSEDLIISASKKAFKHLPNLKKAIEELTVLKAVGPATASAVLTAGAPDQAAFMADESMQALPGLMPLQYTLGFYLQYMDQIKQILKILQKEDKTWTAHQVELTLWTFQFLKLNDPPLLIEAIEGSSKRKQENSNGDAKSNKKLKPYILCALIVSVKSILKLK</sequence>
<dbReference type="InParanoid" id="K1R4K7"/>
<dbReference type="EMBL" id="JH816692">
    <property type="protein sequence ID" value="EKC36090.1"/>
    <property type="molecule type" value="Genomic_DNA"/>
</dbReference>